<sequence>MYEIPLFWSAAVLEASVARCEGGQWRINTFARAISKRSKRALSELNYCAYRSANVERRLRRQSSTATPSGRFSPEPKNRCCGLLHGSGDADADGSPFRSAHHKGYRGEGDPLTAVWLRELSEPLAAPDVRLGGSLSLRVRIDRLISLERCVIAHHAVDKGLSKRRSS</sequence>
<gene>
    <name evidence="1" type="ORF">QAD02_014389</name>
</gene>
<dbReference type="Proteomes" id="UP001239111">
    <property type="component" value="Chromosome 2"/>
</dbReference>
<accession>A0ACC2P5E5</accession>
<proteinExistence type="predicted"/>
<evidence type="ECO:0000313" key="1">
    <source>
        <dbReference type="EMBL" id="KAJ8678602.1"/>
    </source>
</evidence>
<evidence type="ECO:0000313" key="2">
    <source>
        <dbReference type="Proteomes" id="UP001239111"/>
    </source>
</evidence>
<name>A0ACC2P5E5_9HYME</name>
<organism evidence="1 2">
    <name type="scientific">Eretmocerus hayati</name>
    <dbReference type="NCBI Taxonomy" id="131215"/>
    <lineage>
        <taxon>Eukaryota</taxon>
        <taxon>Metazoa</taxon>
        <taxon>Ecdysozoa</taxon>
        <taxon>Arthropoda</taxon>
        <taxon>Hexapoda</taxon>
        <taxon>Insecta</taxon>
        <taxon>Pterygota</taxon>
        <taxon>Neoptera</taxon>
        <taxon>Endopterygota</taxon>
        <taxon>Hymenoptera</taxon>
        <taxon>Apocrita</taxon>
        <taxon>Proctotrupomorpha</taxon>
        <taxon>Chalcidoidea</taxon>
        <taxon>Aphelinidae</taxon>
        <taxon>Aphelininae</taxon>
        <taxon>Eretmocerus</taxon>
    </lineage>
</organism>
<reference evidence="1" key="1">
    <citation type="submission" date="2023-04" db="EMBL/GenBank/DDBJ databases">
        <title>A chromosome-level genome assembly of the parasitoid wasp Eretmocerus hayati.</title>
        <authorList>
            <person name="Zhong Y."/>
            <person name="Liu S."/>
            <person name="Liu Y."/>
        </authorList>
    </citation>
    <scope>NUCLEOTIDE SEQUENCE</scope>
    <source>
        <strain evidence="1">ZJU_SS_LIU_2023</strain>
    </source>
</reference>
<dbReference type="EMBL" id="CM056742">
    <property type="protein sequence ID" value="KAJ8678602.1"/>
    <property type="molecule type" value="Genomic_DNA"/>
</dbReference>
<keyword evidence="2" id="KW-1185">Reference proteome</keyword>
<protein>
    <submittedName>
        <fullName evidence="1">Uncharacterized protein</fullName>
    </submittedName>
</protein>
<comment type="caution">
    <text evidence="1">The sequence shown here is derived from an EMBL/GenBank/DDBJ whole genome shotgun (WGS) entry which is preliminary data.</text>
</comment>